<evidence type="ECO:0000313" key="1">
    <source>
        <dbReference type="EMBL" id="EOY19091.1"/>
    </source>
</evidence>
<sequence>MLRLHQSLAFHPIIAIRNICSYFMTEKLELPRSSSYTIHVTTNFMLVKFHTSFSIKKMSASGCIQYTIMPHWEELRPQMLEI</sequence>
<keyword evidence="2" id="KW-1185">Reference proteome</keyword>
<name>A0A061FPU4_THECC</name>
<protein>
    <submittedName>
        <fullName evidence="1">Uncharacterized protein</fullName>
    </submittedName>
</protein>
<proteinExistence type="predicted"/>
<gene>
    <name evidence="1" type="ORF">TCM_043790</name>
</gene>
<dbReference type="EMBL" id="CM001888">
    <property type="protein sequence ID" value="EOY19091.1"/>
    <property type="molecule type" value="Genomic_DNA"/>
</dbReference>
<organism evidence="1 2">
    <name type="scientific">Theobroma cacao</name>
    <name type="common">Cacao</name>
    <name type="synonym">Cocoa</name>
    <dbReference type="NCBI Taxonomy" id="3641"/>
    <lineage>
        <taxon>Eukaryota</taxon>
        <taxon>Viridiplantae</taxon>
        <taxon>Streptophyta</taxon>
        <taxon>Embryophyta</taxon>
        <taxon>Tracheophyta</taxon>
        <taxon>Spermatophyta</taxon>
        <taxon>Magnoliopsida</taxon>
        <taxon>eudicotyledons</taxon>
        <taxon>Gunneridae</taxon>
        <taxon>Pentapetalae</taxon>
        <taxon>rosids</taxon>
        <taxon>malvids</taxon>
        <taxon>Malvales</taxon>
        <taxon>Malvaceae</taxon>
        <taxon>Byttnerioideae</taxon>
        <taxon>Theobroma</taxon>
    </lineage>
</organism>
<dbReference type="AlphaFoldDB" id="A0A061FPU4"/>
<accession>A0A061FPU4</accession>
<dbReference type="InParanoid" id="A0A061FPU4"/>
<dbReference type="Gramene" id="EOY19091">
    <property type="protein sequence ID" value="EOY19091"/>
    <property type="gene ID" value="TCM_043790"/>
</dbReference>
<evidence type="ECO:0000313" key="2">
    <source>
        <dbReference type="Proteomes" id="UP000026915"/>
    </source>
</evidence>
<reference evidence="1 2" key="1">
    <citation type="journal article" date="2013" name="Genome Biol.">
        <title>The genome sequence of the most widely cultivated cacao type and its use to identify candidate genes regulating pod color.</title>
        <authorList>
            <person name="Motamayor J.C."/>
            <person name="Mockaitis K."/>
            <person name="Schmutz J."/>
            <person name="Haiminen N."/>
            <person name="Iii D.L."/>
            <person name="Cornejo O."/>
            <person name="Findley S.D."/>
            <person name="Zheng P."/>
            <person name="Utro F."/>
            <person name="Royaert S."/>
            <person name="Saski C."/>
            <person name="Jenkins J."/>
            <person name="Podicheti R."/>
            <person name="Zhao M."/>
            <person name="Scheffler B.E."/>
            <person name="Stack J.C."/>
            <person name="Feltus F.A."/>
            <person name="Mustiga G.M."/>
            <person name="Amores F."/>
            <person name="Phillips W."/>
            <person name="Marelli J.P."/>
            <person name="May G.D."/>
            <person name="Shapiro H."/>
            <person name="Ma J."/>
            <person name="Bustamante C.D."/>
            <person name="Schnell R.J."/>
            <person name="Main D."/>
            <person name="Gilbert D."/>
            <person name="Parida L."/>
            <person name="Kuhn D.N."/>
        </authorList>
    </citation>
    <scope>NUCLEOTIDE SEQUENCE [LARGE SCALE GENOMIC DNA]</scope>
    <source>
        <strain evidence="2">cv. Matina 1-6</strain>
    </source>
</reference>
<dbReference type="Proteomes" id="UP000026915">
    <property type="component" value="Chromosome 10"/>
</dbReference>
<dbReference type="HOGENOM" id="CLU_2563002_0_0_1"/>